<feature type="region of interest" description="Disordered" evidence="1">
    <location>
        <begin position="42"/>
        <end position="69"/>
    </location>
</feature>
<dbReference type="AlphaFoldDB" id="A4JQA9"/>
<dbReference type="Proteomes" id="UP000002287">
    <property type="component" value="Chromosome 3"/>
</dbReference>
<dbReference type="EMBL" id="CP000616">
    <property type="protein sequence ID" value="ABO58462.1"/>
    <property type="molecule type" value="Genomic_DNA"/>
</dbReference>
<accession>A4JQA9</accession>
<protein>
    <submittedName>
        <fullName evidence="2">Uncharacterized protein</fullName>
    </submittedName>
</protein>
<evidence type="ECO:0000313" key="3">
    <source>
        <dbReference type="Proteomes" id="UP000002287"/>
    </source>
</evidence>
<reference evidence="3" key="1">
    <citation type="submission" date="2007-03" db="EMBL/GenBank/DDBJ databases">
        <title>Complete sequence of chromosome 3 of Burkholderia vietnamiensis G4.</title>
        <authorList>
            <consortium name="US DOE Joint Genome Institute"/>
            <person name="Copeland A."/>
            <person name="Lucas S."/>
            <person name="Lapidus A."/>
            <person name="Barry K."/>
            <person name="Detter J.C."/>
            <person name="Glavina del Rio T."/>
            <person name="Hammon N."/>
            <person name="Israni S."/>
            <person name="Dalin E."/>
            <person name="Tice H."/>
            <person name="Pitluck S."/>
            <person name="Chain P."/>
            <person name="Malfatti S."/>
            <person name="Shin M."/>
            <person name="Vergez L."/>
            <person name="Schmutz J."/>
            <person name="Larimer F."/>
            <person name="Land M."/>
            <person name="Hauser L."/>
            <person name="Kyrpides N."/>
            <person name="Tiedje J."/>
            <person name="Richardson P."/>
        </authorList>
    </citation>
    <scope>NUCLEOTIDE SEQUENCE [LARGE SCALE GENOMIC DNA]</scope>
    <source>
        <strain evidence="3">G4 / LMG 22486</strain>
    </source>
</reference>
<evidence type="ECO:0000256" key="1">
    <source>
        <dbReference type="SAM" id="MobiDB-lite"/>
    </source>
</evidence>
<name>A4JQA9_BURVG</name>
<dbReference type="KEGG" id="bvi:Bcep1808_5518"/>
<sequence length="140" mass="15717">MRTNRRRCCACILEGQLRICRRACPRLAERLVELLTIDADANKPGLSADRADTQEQSPPIRQEIPLSGRPCGFDLPDRQCTHDRPPLISSSVGSCIPMQSLPDTTNTKKLRLARDFRGSGRTTNTLQTLVRRGFDGFHRT</sequence>
<evidence type="ECO:0000313" key="2">
    <source>
        <dbReference type="EMBL" id="ABO58462.1"/>
    </source>
</evidence>
<proteinExistence type="predicted"/>
<gene>
    <name evidence="2" type="ordered locus">Bcep1808_5518</name>
</gene>
<organism evidence="2 3">
    <name type="scientific">Burkholderia vietnamiensis (strain G4 / LMG 22486)</name>
    <name type="common">Burkholderia cepacia (strain R1808)</name>
    <dbReference type="NCBI Taxonomy" id="269482"/>
    <lineage>
        <taxon>Bacteria</taxon>
        <taxon>Pseudomonadati</taxon>
        <taxon>Pseudomonadota</taxon>
        <taxon>Betaproteobacteria</taxon>
        <taxon>Burkholderiales</taxon>
        <taxon>Burkholderiaceae</taxon>
        <taxon>Burkholderia</taxon>
        <taxon>Burkholderia cepacia complex</taxon>
    </lineage>
</organism>
<dbReference type="HOGENOM" id="CLU_1831397_0_0_4"/>